<dbReference type="Pfam" id="PF13561">
    <property type="entry name" value="adh_short_C2"/>
    <property type="match status" value="1"/>
</dbReference>
<organism evidence="3 4">
    <name type="scientific">Corynebacterium deserti GIMN1.010</name>
    <dbReference type="NCBI Taxonomy" id="931089"/>
    <lineage>
        <taxon>Bacteria</taxon>
        <taxon>Bacillati</taxon>
        <taxon>Actinomycetota</taxon>
        <taxon>Actinomycetes</taxon>
        <taxon>Mycobacteriales</taxon>
        <taxon>Corynebacteriaceae</taxon>
        <taxon>Corynebacterium</taxon>
    </lineage>
</organism>
<gene>
    <name evidence="3" type="ORF">CDES_13530</name>
</gene>
<dbReference type="KEGG" id="cdx:CDES_13530"/>
<dbReference type="GO" id="GO:0016616">
    <property type="term" value="F:oxidoreductase activity, acting on the CH-OH group of donors, NAD or NADP as acceptor"/>
    <property type="evidence" value="ECO:0007669"/>
    <property type="project" value="TreeGrafter"/>
</dbReference>
<dbReference type="OrthoDB" id="517007at2"/>
<protein>
    <submittedName>
        <fullName evidence="3">Short-chain dehydrogenase/reductase SDR</fullName>
    </submittedName>
</protein>
<dbReference type="SUPFAM" id="SSF51735">
    <property type="entry name" value="NAD(P)-binding Rossmann-fold domains"/>
    <property type="match status" value="1"/>
</dbReference>
<keyword evidence="2" id="KW-0560">Oxidoreductase</keyword>
<evidence type="ECO:0000256" key="1">
    <source>
        <dbReference type="ARBA" id="ARBA00006484"/>
    </source>
</evidence>
<evidence type="ECO:0000256" key="2">
    <source>
        <dbReference type="ARBA" id="ARBA00023002"/>
    </source>
</evidence>
<dbReference type="Proteomes" id="UP000068067">
    <property type="component" value="Chromosome"/>
</dbReference>
<sequence>MPTQDQTENQFALTAVVTGGAAPRGIGQATAHRYAQEGWAVAILDLDEAAAKERAAEISAETGAPAIGLQCNVTDPASVTGAAEAVKNSDLPPVGALAAIAGVASPVDFLDLTLDEFNRVIAVNLTGTFLTCQAFLPQMIENGYGRIVTTSSVTAQHGGGVFSKTSYAAAKAGILGLTRGVAREFAHYGITANSIAPGVVDTDIRVGSTPDREEQLSASVPLGRQASPDEVAALYVWLSSKDAGYITGTTQSINGGSYVS</sequence>
<proteinExistence type="inferred from homology"/>
<keyword evidence="4" id="KW-1185">Reference proteome</keyword>
<comment type="similarity">
    <text evidence="1">Belongs to the short-chain dehydrogenases/reductases (SDR) family.</text>
</comment>
<accession>A0A0M5IRM6</accession>
<dbReference type="EMBL" id="CP009220">
    <property type="protein sequence ID" value="ALC07036.1"/>
    <property type="molecule type" value="Genomic_DNA"/>
</dbReference>
<dbReference type="FunFam" id="3.40.50.720:FF:000173">
    <property type="entry name" value="3-oxoacyl-[acyl-carrier protein] reductase"/>
    <property type="match status" value="1"/>
</dbReference>
<dbReference type="STRING" id="931089.CDES_13530"/>
<reference evidence="3 4" key="1">
    <citation type="submission" date="2014-08" db="EMBL/GenBank/DDBJ databases">
        <title>Complete genome sequence of Corynebacterium deserti GIMN1.010 (=DSM 45689), isolated from desert sand in western China.</title>
        <authorList>
            <person name="Ruckert C."/>
            <person name="Albersmeier A."/>
            <person name="Kalinowski J."/>
        </authorList>
    </citation>
    <scope>NUCLEOTIDE SEQUENCE [LARGE SCALE GENOMIC DNA]</scope>
    <source>
        <strain evidence="3 4">GIMN1.010</strain>
    </source>
</reference>
<dbReference type="PRINTS" id="PR00081">
    <property type="entry name" value="GDHRDH"/>
</dbReference>
<dbReference type="RefSeq" id="WP_053545907.1">
    <property type="nucleotide sequence ID" value="NZ_CP009220.1"/>
</dbReference>
<dbReference type="PANTHER" id="PTHR42760:SF133">
    <property type="entry name" value="3-OXOACYL-[ACYL-CARRIER-PROTEIN] REDUCTASE"/>
    <property type="match status" value="1"/>
</dbReference>
<name>A0A0M5IRM6_9CORY</name>
<dbReference type="PANTHER" id="PTHR42760">
    <property type="entry name" value="SHORT-CHAIN DEHYDROGENASES/REDUCTASES FAMILY MEMBER"/>
    <property type="match status" value="1"/>
</dbReference>
<dbReference type="Gene3D" id="3.40.50.720">
    <property type="entry name" value="NAD(P)-binding Rossmann-like Domain"/>
    <property type="match status" value="1"/>
</dbReference>
<evidence type="ECO:0000313" key="3">
    <source>
        <dbReference type="EMBL" id="ALC07036.1"/>
    </source>
</evidence>
<dbReference type="InterPro" id="IPR002347">
    <property type="entry name" value="SDR_fam"/>
</dbReference>
<dbReference type="PRINTS" id="PR00080">
    <property type="entry name" value="SDRFAMILY"/>
</dbReference>
<evidence type="ECO:0000313" key="4">
    <source>
        <dbReference type="Proteomes" id="UP000068067"/>
    </source>
</evidence>
<dbReference type="PATRIC" id="fig|931089.4.peg.2736"/>
<dbReference type="InterPro" id="IPR036291">
    <property type="entry name" value="NAD(P)-bd_dom_sf"/>
</dbReference>
<dbReference type="AlphaFoldDB" id="A0A0M5IRM6"/>